<dbReference type="Proteomes" id="UP000735302">
    <property type="component" value="Unassembled WGS sequence"/>
</dbReference>
<reference evidence="1 2" key="1">
    <citation type="journal article" date="2021" name="Elife">
        <title>Chloroplast acquisition without the gene transfer in kleptoplastic sea slugs, Plakobranchus ocellatus.</title>
        <authorList>
            <person name="Maeda T."/>
            <person name="Takahashi S."/>
            <person name="Yoshida T."/>
            <person name="Shimamura S."/>
            <person name="Takaki Y."/>
            <person name="Nagai Y."/>
            <person name="Toyoda A."/>
            <person name="Suzuki Y."/>
            <person name="Arimoto A."/>
            <person name="Ishii H."/>
            <person name="Satoh N."/>
            <person name="Nishiyama T."/>
            <person name="Hasebe M."/>
            <person name="Maruyama T."/>
            <person name="Minagawa J."/>
            <person name="Obokata J."/>
            <person name="Shigenobu S."/>
        </authorList>
    </citation>
    <scope>NUCLEOTIDE SEQUENCE [LARGE SCALE GENOMIC DNA]</scope>
</reference>
<dbReference type="AlphaFoldDB" id="A0AAV4BPT5"/>
<name>A0AAV4BPT5_9GAST</name>
<proteinExistence type="predicted"/>
<evidence type="ECO:0000313" key="1">
    <source>
        <dbReference type="EMBL" id="GFO21120.1"/>
    </source>
</evidence>
<evidence type="ECO:0000313" key="2">
    <source>
        <dbReference type="Proteomes" id="UP000735302"/>
    </source>
</evidence>
<accession>A0AAV4BPT5</accession>
<gene>
    <name evidence="1" type="ORF">PoB_004762500</name>
</gene>
<protein>
    <submittedName>
        <fullName evidence="1">Uncharacterized protein</fullName>
    </submittedName>
</protein>
<keyword evidence="2" id="KW-1185">Reference proteome</keyword>
<comment type="caution">
    <text evidence="1">The sequence shown here is derived from an EMBL/GenBank/DDBJ whole genome shotgun (WGS) entry which is preliminary data.</text>
</comment>
<sequence length="100" mass="10995">MIISSLVDAEVRPRVRIHPVQDLSDVEVEPPASIAYIPCYQQNKEGSSASLLETTQFSHHNARQLTWAFGCVSLGQKCWSDHAVSISHGPLTVLALVILE</sequence>
<organism evidence="1 2">
    <name type="scientific">Plakobranchus ocellatus</name>
    <dbReference type="NCBI Taxonomy" id="259542"/>
    <lineage>
        <taxon>Eukaryota</taxon>
        <taxon>Metazoa</taxon>
        <taxon>Spiralia</taxon>
        <taxon>Lophotrochozoa</taxon>
        <taxon>Mollusca</taxon>
        <taxon>Gastropoda</taxon>
        <taxon>Heterobranchia</taxon>
        <taxon>Euthyneura</taxon>
        <taxon>Panpulmonata</taxon>
        <taxon>Sacoglossa</taxon>
        <taxon>Placobranchoidea</taxon>
        <taxon>Plakobranchidae</taxon>
        <taxon>Plakobranchus</taxon>
    </lineage>
</organism>
<dbReference type="EMBL" id="BLXT01005251">
    <property type="protein sequence ID" value="GFO21120.1"/>
    <property type="molecule type" value="Genomic_DNA"/>
</dbReference>